<feature type="transmembrane region" description="Helical" evidence="1">
    <location>
        <begin position="180"/>
        <end position="201"/>
    </location>
</feature>
<feature type="transmembrane region" description="Helical" evidence="1">
    <location>
        <begin position="89"/>
        <end position="109"/>
    </location>
</feature>
<dbReference type="AlphaFoldDB" id="A0A2T0LTD5"/>
<feature type="transmembrane region" description="Helical" evidence="1">
    <location>
        <begin position="325"/>
        <end position="345"/>
    </location>
</feature>
<keyword evidence="1" id="KW-0472">Membrane</keyword>
<dbReference type="Pfam" id="PF07690">
    <property type="entry name" value="MFS_1"/>
    <property type="match status" value="1"/>
</dbReference>
<evidence type="ECO:0000313" key="2">
    <source>
        <dbReference type="EMBL" id="PRX46985.1"/>
    </source>
</evidence>
<sequence length="412" mass="40716">MASEVRGMRRGPDEFRSRWRLRVPSLVAVTTAVGSLGLAAGGTAGPLLAVSMVGSSGVAGVPVALNLAGSAVGALLVSHQAARGRRGQGLALGFAIGAVGAVVVVAAAAADSLVLVLAGSALLGTANSALFLSRYAAAAVVSEDRRGRALGQVLFATTVGAVLSPVLLGPSGEVADRIGLVRPSGAYLVAVLAFGGAALSFRLMAGRFSPGGGEPAAAHGLARAVRNPRTLPAVLTLAVTNFAMVAVMTVAPVRLDMHGNGLDVVGAVVALHVVCMFGPSLVTGYLADRHHPAALVAAGAVLLLGGGVVGAVGSDHHVPLMAVHLSLIGLGWNCGVVGGSALLGATAPGHLRTHLEGIGEAAMGVAAIAAAPLAGLASVLTGYAGLSIWFSICAAAGLVYCCWRVRVGSHRT</sequence>
<name>A0A2T0LTD5_9PSEU</name>
<dbReference type="PANTHER" id="PTHR23534">
    <property type="entry name" value="MFS PERMEASE"/>
    <property type="match status" value="1"/>
</dbReference>
<evidence type="ECO:0000256" key="1">
    <source>
        <dbReference type="SAM" id="Phobius"/>
    </source>
</evidence>
<proteinExistence type="predicted"/>
<feature type="transmembrane region" description="Helical" evidence="1">
    <location>
        <begin position="293"/>
        <end position="313"/>
    </location>
</feature>
<keyword evidence="1" id="KW-0812">Transmembrane</keyword>
<dbReference type="InterPro" id="IPR036259">
    <property type="entry name" value="MFS_trans_sf"/>
</dbReference>
<feature type="transmembrane region" description="Helical" evidence="1">
    <location>
        <begin position="231"/>
        <end position="252"/>
    </location>
</feature>
<dbReference type="InterPro" id="IPR011701">
    <property type="entry name" value="MFS"/>
</dbReference>
<dbReference type="Proteomes" id="UP000238362">
    <property type="component" value="Unassembled WGS sequence"/>
</dbReference>
<feature type="transmembrane region" description="Helical" evidence="1">
    <location>
        <begin position="115"/>
        <end position="137"/>
    </location>
</feature>
<organism evidence="2 3">
    <name type="scientific">Prauserella shujinwangii</name>
    <dbReference type="NCBI Taxonomy" id="1453103"/>
    <lineage>
        <taxon>Bacteria</taxon>
        <taxon>Bacillati</taxon>
        <taxon>Actinomycetota</taxon>
        <taxon>Actinomycetes</taxon>
        <taxon>Pseudonocardiales</taxon>
        <taxon>Pseudonocardiaceae</taxon>
        <taxon>Prauserella</taxon>
    </lineage>
</organism>
<keyword evidence="3" id="KW-1185">Reference proteome</keyword>
<dbReference type="EMBL" id="PVNH01000006">
    <property type="protein sequence ID" value="PRX46985.1"/>
    <property type="molecule type" value="Genomic_DNA"/>
</dbReference>
<comment type="caution">
    <text evidence="2">The sequence shown here is derived from an EMBL/GenBank/DDBJ whole genome shotgun (WGS) entry which is preliminary data.</text>
</comment>
<dbReference type="PANTHER" id="PTHR23534:SF1">
    <property type="entry name" value="MAJOR FACILITATOR SUPERFAMILY PROTEIN"/>
    <property type="match status" value="1"/>
</dbReference>
<feature type="transmembrane region" description="Helical" evidence="1">
    <location>
        <begin position="383"/>
        <end position="403"/>
    </location>
</feature>
<dbReference type="Gene3D" id="1.20.1250.20">
    <property type="entry name" value="MFS general substrate transporter like domains"/>
    <property type="match status" value="1"/>
</dbReference>
<feature type="transmembrane region" description="Helical" evidence="1">
    <location>
        <begin position="21"/>
        <end position="41"/>
    </location>
</feature>
<dbReference type="SUPFAM" id="SSF103473">
    <property type="entry name" value="MFS general substrate transporter"/>
    <property type="match status" value="1"/>
</dbReference>
<feature type="transmembrane region" description="Helical" evidence="1">
    <location>
        <begin position="357"/>
        <end position="377"/>
    </location>
</feature>
<gene>
    <name evidence="2" type="ORF">B0I33_10682</name>
</gene>
<feature type="transmembrane region" description="Helical" evidence="1">
    <location>
        <begin position="264"/>
        <end position="286"/>
    </location>
</feature>
<dbReference type="GO" id="GO:0022857">
    <property type="term" value="F:transmembrane transporter activity"/>
    <property type="evidence" value="ECO:0007669"/>
    <property type="project" value="InterPro"/>
</dbReference>
<keyword evidence="1" id="KW-1133">Transmembrane helix</keyword>
<feature type="transmembrane region" description="Helical" evidence="1">
    <location>
        <begin position="149"/>
        <end position="168"/>
    </location>
</feature>
<accession>A0A2T0LTD5</accession>
<evidence type="ECO:0000313" key="3">
    <source>
        <dbReference type="Proteomes" id="UP000238362"/>
    </source>
</evidence>
<feature type="transmembrane region" description="Helical" evidence="1">
    <location>
        <begin position="47"/>
        <end position="77"/>
    </location>
</feature>
<reference evidence="2 3" key="1">
    <citation type="submission" date="2018-03" db="EMBL/GenBank/DDBJ databases">
        <title>Genomic Encyclopedia of Type Strains, Phase III (KMG-III): the genomes of soil and plant-associated and newly described type strains.</title>
        <authorList>
            <person name="Whitman W."/>
        </authorList>
    </citation>
    <scope>NUCLEOTIDE SEQUENCE [LARGE SCALE GENOMIC DNA]</scope>
    <source>
        <strain evidence="2 3">CGMCC 4.7125</strain>
    </source>
</reference>
<protein>
    <submittedName>
        <fullName evidence="2">Putative MFS family arabinose efflux permease</fullName>
    </submittedName>
</protein>